<dbReference type="AlphaFoldDB" id="A0A1Y3BET6"/>
<comment type="function">
    <text evidence="8">Catalytic subunit of RNase HII, an endonuclease that specifically degrades the RNA of RNA:DNA hybrids. Participates in DNA replication, possibly by mediating the removal of lagging-strand Okazaki fragment RNA primers during DNA replication. Mediates the excision of single ribonucleotides from DNA:RNA duplexes.</text>
</comment>
<evidence type="ECO:0000259" key="11">
    <source>
        <dbReference type="PROSITE" id="PS51975"/>
    </source>
</evidence>
<dbReference type="InterPro" id="IPR024567">
    <property type="entry name" value="RNase_HII/HIII_dom"/>
</dbReference>
<reference evidence="12 13" key="1">
    <citation type="submission" date="2017-03" db="EMBL/GenBank/DDBJ databases">
        <title>Genome Survey of Euroglyphus maynei.</title>
        <authorList>
            <person name="Arlian L.G."/>
            <person name="Morgan M.S."/>
            <person name="Rider S.D."/>
        </authorList>
    </citation>
    <scope>NUCLEOTIDE SEQUENCE [LARGE SCALE GENOMIC DNA]</scope>
    <source>
        <strain evidence="12">Arlian Lab</strain>
        <tissue evidence="12">Whole body</tissue>
    </source>
</reference>
<dbReference type="EMBL" id="MUJZ01023199">
    <property type="protein sequence ID" value="OTF79419.1"/>
    <property type="molecule type" value="Genomic_DNA"/>
</dbReference>
<sequence length="245" mass="28216">MFELKEFFRNPSQIHHLNSKKSHYEASKEAVIVGIDEAGRGPVLGPMIYAAAYCPLSMRTEIEKEKYQDSKTLTEKQRTEMFETIDNDMNIGWSTTILSPIYISNSMLKRSKYNLNAISHDSAINLINNIQANGVEIREIYLDTVGPPEKYQQKLRQLFPNIKKITVSKKADSLYKIVSIASICAKVLRDHIIKHWQFQENFSYNHDDYGSGYPSDPKTKEFLQKIFHPIFGFPTFLVNNNENNG</sequence>
<evidence type="ECO:0000256" key="8">
    <source>
        <dbReference type="ARBA" id="ARBA00024981"/>
    </source>
</evidence>
<keyword evidence="4 9" id="KW-0540">Nuclease</keyword>
<dbReference type="Gene3D" id="1.10.10.460">
    <property type="entry name" value="Ribonuclease hii. Domain 2"/>
    <property type="match status" value="1"/>
</dbReference>
<comment type="cofactor">
    <cofactor evidence="9">
        <name>Mn(2+)</name>
        <dbReference type="ChEBI" id="CHEBI:29035"/>
    </cofactor>
    <cofactor evidence="9">
        <name>Mg(2+)</name>
        <dbReference type="ChEBI" id="CHEBI:18420"/>
    </cofactor>
    <text evidence="9">Manganese or magnesium. Binds 1 divalent metal ion per monomer in the absence of substrate. May bind a second metal ion after substrate binding.</text>
</comment>
<dbReference type="InterPro" id="IPR001352">
    <property type="entry name" value="RNase_HII/HIII"/>
</dbReference>
<evidence type="ECO:0000256" key="2">
    <source>
        <dbReference type="ARBA" id="ARBA00001946"/>
    </source>
</evidence>
<feature type="binding site" evidence="9">
    <location>
        <position position="37"/>
    </location>
    <ligand>
        <name>a divalent metal cation</name>
        <dbReference type="ChEBI" id="CHEBI:60240"/>
    </ligand>
</feature>
<dbReference type="PANTHER" id="PTHR10954">
    <property type="entry name" value="RIBONUCLEASE H2 SUBUNIT A"/>
    <property type="match status" value="1"/>
</dbReference>
<organism evidence="12 13">
    <name type="scientific">Euroglyphus maynei</name>
    <name type="common">Mayne's house dust mite</name>
    <dbReference type="NCBI Taxonomy" id="6958"/>
    <lineage>
        <taxon>Eukaryota</taxon>
        <taxon>Metazoa</taxon>
        <taxon>Ecdysozoa</taxon>
        <taxon>Arthropoda</taxon>
        <taxon>Chelicerata</taxon>
        <taxon>Arachnida</taxon>
        <taxon>Acari</taxon>
        <taxon>Acariformes</taxon>
        <taxon>Sarcoptiformes</taxon>
        <taxon>Astigmata</taxon>
        <taxon>Psoroptidia</taxon>
        <taxon>Analgoidea</taxon>
        <taxon>Pyroglyphidae</taxon>
        <taxon>Pyroglyphinae</taxon>
        <taxon>Euroglyphus</taxon>
    </lineage>
</organism>
<gene>
    <name evidence="12" type="ORF">BLA29_004437</name>
</gene>
<keyword evidence="6 9" id="KW-0255">Endonuclease</keyword>
<feature type="domain" description="RNase H type-2" evidence="11">
    <location>
        <begin position="30"/>
        <end position="245"/>
    </location>
</feature>
<dbReference type="EC" id="3.1.26.4" evidence="10"/>
<keyword evidence="13" id="KW-1185">Reference proteome</keyword>
<dbReference type="InterPro" id="IPR036397">
    <property type="entry name" value="RNaseH_sf"/>
</dbReference>
<dbReference type="NCBIfam" id="TIGR00729">
    <property type="entry name" value="ribonuclease HII"/>
    <property type="match status" value="1"/>
</dbReference>
<feature type="binding site" evidence="9">
    <location>
        <position position="143"/>
    </location>
    <ligand>
        <name>a divalent metal cation</name>
        <dbReference type="ChEBI" id="CHEBI:60240"/>
    </ligand>
</feature>
<dbReference type="GO" id="GO:0046872">
    <property type="term" value="F:metal ion binding"/>
    <property type="evidence" value="ECO:0007669"/>
    <property type="project" value="UniProtKB-KW"/>
</dbReference>
<evidence type="ECO:0000313" key="13">
    <source>
        <dbReference type="Proteomes" id="UP000194236"/>
    </source>
</evidence>
<dbReference type="GO" id="GO:0003723">
    <property type="term" value="F:RNA binding"/>
    <property type="evidence" value="ECO:0007669"/>
    <property type="project" value="UniProtKB-UniRule"/>
</dbReference>
<dbReference type="GO" id="GO:0004523">
    <property type="term" value="F:RNA-DNA hybrid ribonuclease activity"/>
    <property type="evidence" value="ECO:0007669"/>
    <property type="project" value="UniProtKB-UniRule"/>
</dbReference>
<proteinExistence type="inferred from homology"/>
<dbReference type="SUPFAM" id="SSF53098">
    <property type="entry name" value="Ribonuclease H-like"/>
    <property type="match status" value="1"/>
</dbReference>
<evidence type="ECO:0000256" key="9">
    <source>
        <dbReference type="PROSITE-ProRule" id="PRU01319"/>
    </source>
</evidence>
<dbReference type="PANTHER" id="PTHR10954:SF7">
    <property type="entry name" value="RIBONUCLEASE H2 SUBUNIT A"/>
    <property type="match status" value="1"/>
</dbReference>
<dbReference type="GO" id="GO:0006298">
    <property type="term" value="P:mismatch repair"/>
    <property type="evidence" value="ECO:0007669"/>
    <property type="project" value="TreeGrafter"/>
</dbReference>
<evidence type="ECO:0000256" key="5">
    <source>
        <dbReference type="ARBA" id="ARBA00022723"/>
    </source>
</evidence>
<accession>A0A1Y3BET6</accession>
<dbReference type="Gene3D" id="3.30.420.10">
    <property type="entry name" value="Ribonuclease H-like superfamily/Ribonuclease H"/>
    <property type="match status" value="1"/>
</dbReference>
<protein>
    <recommendedName>
        <fullName evidence="10">Ribonuclease</fullName>
        <ecNumber evidence="10">3.1.26.4</ecNumber>
    </recommendedName>
</protein>
<evidence type="ECO:0000256" key="3">
    <source>
        <dbReference type="ARBA" id="ARBA00007058"/>
    </source>
</evidence>
<dbReference type="OrthoDB" id="7462577at2759"/>
<dbReference type="PROSITE" id="PS51975">
    <property type="entry name" value="RNASE_H_2"/>
    <property type="match status" value="1"/>
</dbReference>
<dbReference type="CDD" id="cd07181">
    <property type="entry name" value="RNase_HII_eukaryota_like"/>
    <property type="match status" value="1"/>
</dbReference>
<name>A0A1Y3BET6_EURMA</name>
<keyword evidence="5 9" id="KW-0479">Metal-binding</keyword>
<keyword evidence="7 9" id="KW-0378">Hydrolase</keyword>
<dbReference type="GO" id="GO:0032299">
    <property type="term" value="C:ribonuclease H2 complex"/>
    <property type="evidence" value="ECO:0007669"/>
    <property type="project" value="TreeGrafter"/>
</dbReference>
<dbReference type="InterPro" id="IPR012337">
    <property type="entry name" value="RNaseH-like_sf"/>
</dbReference>
<comment type="catalytic activity">
    <reaction evidence="1 9 10">
        <text>Endonucleolytic cleavage to 5'-phosphomonoester.</text>
        <dbReference type="EC" id="3.1.26.4"/>
    </reaction>
</comment>
<evidence type="ECO:0000256" key="1">
    <source>
        <dbReference type="ARBA" id="ARBA00000077"/>
    </source>
</evidence>
<dbReference type="FunFam" id="3.30.420.10:FF:000016">
    <property type="entry name" value="Ribonuclease"/>
    <property type="match status" value="1"/>
</dbReference>
<comment type="similarity">
    <text evidence="3">Belongs to the RNase HII family. Eukaryotic subfamily.</text>
</comment>
<comment type="function">
    <text evidence="10">Endonuclease that specifically degrades the RNA of RNA-DNA hybrids.</text>
</comment>
<evidence type="ECO:0000256" key="10">
    <source>
        <dbReference type="RuleBase" id="RU003515"/>
    </source>
</evidence>
<evidence type="ECO:0000313" key="12">
    <source>
        <dbReference type="EMBL" id="OTF79419.1"/>
    </source>
</evidence>
<evidence type="ECO:0000256" key="6">
    <source>
        <dbReference type="ARBA" id="ARBA00022759"/>
    </source>
</evidence>
<dbReference type="InterPro" id="IPR004649">
    <property type="entry name" value="RNase_H2_suA"/>
</dbReference>
<feature type="binding site" evidence="9">
    <location>
        <position position="36"/>
    </location>
    <ligand>
        <name>a divalent metal cation</name>
        <dbReference type="ChEBI" id="CHEBI:60240"/>
    </ligand>
</feature>
<comment type="cofactor">
    <cofactor evidence="2">
        <name>Mg(2+)</name>
        <dbReference type="ChEBI" id="CHEBI:18420"/>
    </cofactor>
</comment>
<dbReference type="InterPro" id="IPR023160">
    <property type="entry name" value="RNase_HII_hlx-loop-hlx_cap_dom"/>
</dbReference>
<evidence type="ECO:0000256" key="7">
    <source>
        <dbReference type="ARBA" id="ARBA00022801"/>
    </source>
</evidence>
<dbReference type="Proteomes" id="UP000194236">
    <property type="component" value="Unassembled WGS sequence"/>
</dbReference>
<dbReference type="GO" id="GO:0043137">
    <property type="term" value="P:DNA replication, removal of RNA primer"/>
    <property type="evidence" value="ECO:0007669"/>
    <property type="project" value="TreeGrafter"/>
</dbReference>
<comment type="caution">
    <text evidence="12">The sequence shown here is derived from an EMBL/GenBank/DDBJ whole genome shotgun (WGS) entry which is preliminary data.</text>
</comment>
<dbReference type="Pfam" id="PF01351">
    <property type="entry name" value="RNase_HII"/>
    <property type="match status" value="1"/>
</dbReference>
<evidence type="ECO:0000256" key="4">
    <source>
        <dbReference type="ARBA" id="ARBA00022722"/>
    </source>
</evidence>